<feature type="signal peptide" evidence="4">
    <location>
        <begin position="1"/>
        <end position="17"/>
    </location>
</feature>
<evidence type="ECO:0000256" key="1">
    <source>
        <dbReference type="ARBA" id="ARBA00022729"/>
    </source>
</evidence>
<dbReference type="Gene3D" id="2.60.40.10">
    <property type="entry name" value="Immunoglobulins"/>
    <property type="match status" value="1"/>
</dbReference>
<dbReference type="EMBL" id="LR743508">
    <property type="protein sequence ID" value="CAA2109114.1"/>
    <property type="molecule type" value="Genomic_DNA"/>
</dbReference>
<dbReference type="PROSITE" id="PS51470">
    <property type="entry name" value="FG_GAP"/>
    <property type="match status" value="1"/>
</dbReference>
<dbReference type="RefSeq" id="WP_339093060.1">
    <property type="nucleotide sequence ID" value="NZ_LR743508.1"/>
</dbReference>
<dbReference type="InterPro" id="IPR013519">
    <property type="entry name" value="Int_alpha_beta-p"/>
</dbReference>
<dbReference type="PROSITE" id="PS51257">
    <property type="entry name" value="PROKAR_LIPOPROTEIN"/>
    <property type="match status" value="1"/>
</dbReference>
<dbReference type="InterPro" id="IPR036116">
    <property type="entry name" value="FN3_sf"/>
</dbReference>
<dbReference type="Gene3D" id="2.130.10.130">
    <property type="entry name" value="Integrin alpha, N-terminal"/>
    <property type="match status" value="1"/>
</dbReference>
<dbReference type="InterPro" id="IPR028994">
    <property type="entry name" value="Integrin_alpha_N"/>
</dbReference>
<keyword evidence="2" id="KW-0677">Repeat</keyword>
<protein>
    <submittedName>
        <fullName evidence="5">Uncharacterized protein</fullName>
    </submittedName>
</protein>
<proteinExistence type="predicted"/>
<dbReference type="SUPFAM" id="SSF101908">
    <property type="entry name" value="Putative isomerase YbhE"/>
    <property type="match status" value="1"/>
</dbReference>
<dbReference type="SUPFAM" id="SSF49265">
    <property type="entry name" value="Fibronectin type III"/>
    <property type="match status" value="1"/>
</dbReference>
<evidence type="ECO:0000313" key="5">
    <source>
        <dbReference type="EMBL" id="CAA2109114.1"/>
    </source>
</evidence>
<dbReference type="InterPro" id="IPR013517">
    <property type="entry name" value="FG-GAP"/>
</dbReference>
<evidence type="ECO:0000256" key="4">
    <source>
        <dbReference type="SAM" id="SignalP"/>
    </source>
</evidence>
<organism evidence="5">
    <name type="scientific">Variovorax paradoxus</name>
    <dbReference type="NCBI Taxonomy" id="34073"/>
    <lineage>
        <taxon>Bacteria</taxon>
        <taxon>Pseudomonadati</taxon>
        <taxon>Pseudomonadota</taxon>
        <taxon>Betaproteobacteria</taxon>
        <taxon>Burkholderiales</taxon>
        <taxon>Comamonadaceae</taxon>
        <taxon>Variovorax</taxon>
    </lineage>
</organism>
<keyword evidence="3" id="KW-0325">Glycoprotein</keyword>
<dbReference type="AlphaFoldDB" id="A0A679J666"/>
<keyword evidence="1 4" id="KW-0732">Signal</keyword>
<dbReference type="Pfam" id="PF14312">
    <property type="entry name" value="FG-GAP_2"/>
    <property type="match status" value="1"/>
</dbReference>
<evidence type="ECO:0000256" key="2">
    <source>
        <dbReference type="ARBA" id="ARBA00022737"/>
    </source>
</evidence>
<dbReference type="PANTHER" id="PTHR36220">
    <property type="entry name" value="UNNAMED PRODUCT"/>
    <property type="match status" value="1"/>
</dbReference>
<accession>A0A679J666</accession>
<evidence type="ECO:0000256" key="3">
    <source>
        <dbReference type="ARBA" id="ARBA00023180"/>
    </source>
</evidence>
<feature type="chain" id="PRO_5025690626" evidence="4">
    <location>
        <begin position="18"/>
        <end position="701"/>
    </location>
</feature>
<reference evidence="5" key="1">
    <citation type="submission" date="2019-12" db="EMBL/GenBank/DDBJ databases">
        <authorList>
            <person name="Cremers G."/>
        </authorList>
    </citation>
    <scope>NUCLEOTIDE SEQUENCE</scope>
    <source>
        <strain evidence="5">Vvax</strain>
    </source>
</reference>
<name>A0A679J666_VARPD</name>
<sequence>MARLAPFLLALSLGACGGGGDSSGGSFLAFPPAPPVSSTGATIGGTISGLSGTVVLRNNGQDDLRVSANGEFVFASAVTLGNPYAVTIAAQPEGQTCSVSAGQGTANAAVNDVRVVCAAQTHPVGGTVSGLTGTLVLRNNGGDELSVTANGAFTFAQALPHGAAYDVSVRTQPLGQLCTLAGASGIASAPVASITASCAADPGSVPPAIPTTPSLSYAPKAFLFSWAAVSGATYYRLGEDPAHSGSFSVLADNLAATTYALQNLALAAPPAAYRYALQACNDRGCSPWSLPVLPDAAKAIGYVKRPDGAAVRGFAGGLSAVAISRNGSLMAISQRDADAVHLFSNESGSWTWVQTLVTPGSAPSSLSLSDEGTLLAGSIQGSVPGGQVEVYRRGPSGWTHEQTWLSPAPQNLGFFGDGVSISSDGTVAAIGEYFVGPGKFHVFRKTSGTWALEESIDAPNGQGGSLFGGSATISGDGSTIAVGAQSESVGGISDAGAAYVYVRDAGAWALGSRLAPPGSAGAAHFGTSLALSYDGSVLAVGARNEDEAGAVRAGALYVYRRGSIGSGHAMEQRLVAPQPALNTAFGGYGVALTRDGTMLAVGAIGDQATSAGVGGDMTPGSVAVGAVFLYDRSSSSGWQRRPAMVKATNPDANDLFGYALAMSGDGRTLAVSAPNEAGSATGIDGDASDNSAPFSGAVYLY</sequence>
<dbReference type="InterPro" id="IPR013783">
    <property type="entry name" value="Ig-like_fold"/>
</dbReference>
<gene>
    <name evidence="5" type="ORF">VVAX_05385</name>
</gene>
<dbReference type="PANTHER" id="PTHR36220:SF1">
    <property type="entry name" value="GAMMA TUBULIN COMPLEX COMPONENT C-TERMINAL DOMAIN-CONTAINING PROTEIN"/>
    <property type="match status" value="1"/>
</dbReference>